<feature type="binding site" evidence="6">
    <location>
        <position position="128"/>
    </location>
    <ligand>
        <name>Ca(2+)</name>
        <dbReference type="ChEBI" id="CHEBI:29108"/>
    </ligand>
</feature>
<dbReference type="Proteomes" id="UP000007305">
    <property type="component" value="Chromosome 2"/>
</dbReference>
<dbReference type="PANTHER" id="PTHR11742:SF6">
    <property type="entry name" value="MANNOSYL-OLIGOSACCHARIDE ALPHA-1,2-MANNOSIDASE IA-RELATED"/>
    <property type="match status" value="1"/>
</dbReference>
<evidence type="ECO:0000256" key="2">
    <source>
        <dbReference type="ARBA" id="ARBA00004922"/>
    </source>
</evidence>
<evidence type="ECO:0000256" key="5">
    <source>
        <dbReference type="ARBA" id="ARBA00023157"/>
    </source>
</evidence>
<dbReference type="AlphaFoldDB" id="A0A804MGC4"/>
<name>A0A804MGC4_MAIZE</name>
<organism evidence="7 8">
    <name type="scientific">Zea mays</name>
    <name type="common">Maize</name>
    <dbReference type="NCBI Taxonomy" id="4577"/>
    <lineage>
        <taxon>Eukaryota</taxon>
        <taxon>Viridiplantae</taxon>
        <taxon>Streptophyta</taxon>
        <taxon>Embryophyta</taxon>
        <taxon>Tracheophyta</taxon>
        <taxon>Spermatophyta</taxon>
        <taxon>Magnoliopsida</taxon>
        <taxon>Liliopsida</taxon>
        <taxon>Poales</taxon>
        <taxon>Poaceae</taxon>
        <taxon>PACMAD clade</taxon>
        <taxon>Panicoideae</taxon>
        <taxon>Andropogonodae</taxon>
        <taxon>Andropogoneae</taxon>
        <taxon>Tripsacinae</taxon>
        <taxon>Zea</taxon>
    </lineage>
</organism>
<keyword evidence="5" id="KW-1015">Disulfide bond</keyword>
<reference evidence="8" key="1">
    <citation type="submission" date="2015-12" db="EMBL/GenBank/DDBJ databases">
        <title>Update maize B73 reference genome by single molecule sequencing technologies.</title>
        <authorList>
            <consortium name="Maize Genome Sequencing Project"/>
            <person name="Ware D."/>
        </authorList>
    </citation>
    <scope>NUCLEOTIDE SEQUENCE [LARGE SCALE GENOMIC DNA]</scope>
    <source>
        <strain evidence="8">cv. B73</strain>
    </source>
</reference>
<evidence type="ECO:0000313" key="8">
    <source>
        <dbReference type="Proteomes" id="UP000007305"/>
    </source>
</evidence>
<dbReference type="InterPro" id="IPR036026">
    <property type="entry name" value="Seven-hairpin_glycosidases"/>
</dbReference>
<dbReference type="EnsemblPlants" id="Zm00001eb083420_T001">
    <property type="protein sequence ID" value="Zm00001eb083420_P001"/>
    <property type="gene ID" value="Zm00001eb083420"/>
</dbReference>
<keyword evidence="6" id="KW-0106">Calcium</keyword>
<dbReference type="Gramene" id="Zm00001eb083420_T001">
    <property type="protein sequence ID" value="Zm00001eb083420_P001"/>
    <property type="gene ID" value="Zm00001eb083420"/>
</dbReference>
<proteinExistence type="inferred from homology"/>
<comment type="cofactor">
    <cofactor evidence="1 6">
        <name>Ca(2+)</name>
        <dbReference type="ChEBI" id="CHEBI:29108"/>
    </cofactor>
</comment>
<comment type="similarity">
    <text evidence="3">Belongs to the glycosyl hydrolase 47 family.</text>
</comment>
<keyword evidence="4" id="KW-0378">Hydrolase</keyword>
<dbReference type="GO" id="GO:0016020">
    <property type="term" value="C:membrane"/>
    <property type="evidence" value="ECO:0007669"/>
    <property type="project" value="InterPro"/>
</dbReference>
<reference evidence="7" key="3">
    <citation type="submission" date="2021-05" db="UniProtKB">
        <authorList>
            <consortium name="EnsemblPlants"/>
        </authorList>
    </citation>
    <scope>IDENTIFICATION</scope>
    <source>
        <strain evidence="7">cv. B73</strain>
    </source>
</reference>
<evidence type="ECO:0000313" key="7">
    <source>
        <dbReference type="EnsemblPlants" id="Zm00001eb083420_P001"/>
    </source>
</evidence>
<dbReference type="GO" id="GO:0012505">
    <property type="term" value="C:endomembrane system"/>
    <property type="evidence" value="ECO:0007669"/>
    <property type="project" value="UniProtKB-ARBA"/>
</dbReference>
<reference evidence="7" key="2">
    <citation type="submission" date="2019-07" db="EMBL/GenBank/DDBJ databases">
        <authorList>
            <person name="Seetharam A."/>
            <person name="Woodhouse M."/>
            <person name="Cannon E."/>
        </authorList>
    </citation>
    <scope>NUCLEOTIDE SEQUENCE [LARGE SCALE GENOMIC DNA]</scope>
    <source>
        <strain evidence="7">cv. B73</strain>
    </source>
</reference>
<accession>A0A804MGC4</accession>
<keyword evidence="8" id="KW-1185">Reference proteome</keyword>
<protein>
    <submittedName>
        <fullName evidence="7">Uncharacterized protein</fullName>
    </submittedName>
</protein>
<dbReference type="InterPro" id="IPR012341">
    <property type="entry name" value="6hp_glycosidase-like_sf"/>
</dbReference>
<dbReference type="InParanoid" id="A0A804MGC4"/>
<dbReference type="Gene3D" id="1.50.10.10">
    <property type="match status" value="2"/>
</dbReference>
<evidence type="ECO:0000256" key="3">
    <source>
        <dbReference type="ARBA" id="ARBA00007658"/>
    </source>
</evidence>
<comment type="pathway">
    <text evidence="2">Protein modification; protein glycosylation.</text>
</comment>
<evidence type="ECO:0000256" key="6">
    <source>
        <dbReference type="PIRSR" id="PIRSR601382-2"/>
    </source>
</evidence>
<dbReference type="PANTHER" id="PTHR11742">
    <property type="entry name" value="MANNOSYL-OLIGOSACCHARIDE ALPHA-1,2-MANNOSIDASE-RELATED"/>
    <property type="match status" value="1"/>
</dbReference>
<dbReference type="GO" id="GO:0004571">
    <property type="term" value="F:mannosyl-oligosaccharide 1,2-alpha-mannosidase activity"/>
    <property type="evidence" value="ECO:0007669"/>
    <property type="project" value="InterPro"/>
</dbReference>
<evidence type="ECO:0000256" key="4">
    <source>
        <dbReference type="ARBA" id="ARBA00022801"/>
    </source>
</evidence>
<dbReference type="GO" id="GO:0005509">
    <property type="term" value="F:calcium ion binding"/>
    <property type="evidence" value="ECO:0007669"/>
    <property type="project" value="InterPro"/>
</dbReference>
<dbReference type="InterPro" id="IPR050749">
    <property type="entry name" value="Glycosyl_Hydrolase_47"/>
</dbReference>
<dbReference type="Pfam" id="PF01532">
    <property type="entry name" value="Glyco_hydro_47"/>
    <property type="match status" value="1"/>
</dbReference>
<keyword evidence="6" id="KW-0479">Metal-binding</keyword>
<sequence>MAFPIHECNSLEREEQQISQEVKGWTDLQLQETGSKKHNISAFLSFTLLFIRVKMDELACFAPGMLALGASGYGPEQSEQIMNMAKEVNTGEKDNMMQSFFLAETLKYLYLLFSPPSVISFEECVFNTEAHPLRIAPVNGNKGIGTSVRPFGRKQGNPE</sequence>
<dbReference type="SUPFAM" id="SSF48225">
    <property type="entry name" value="Seven-hairpin glycosidases"/>
    <property type="match status" value="1"/>
</dbReference>
<evidence type="ECO:0000256" key="1">
    <source>
        <dbReference type="ARBA" id="ARBA00001913"/>
    </source>
</evidence>
<dbReference type="InterPro" id="IPR001382">
    <property type="entry name" value="Glyco_hydro_47"/>
</dbReference>
<dbReference type="GO" id="GO:0005975">
    <property type="term" value="P:carbohydrate metabolic process"/>
    <property type="evidence" value="ECO:0007669"/>
    <property type="project" value="InterPro"/>
</dbReference>